<feature type="transmembrane region" description="Helical" evidence="1">
    <location>
        <begin position="273"/>
        <end position="292"/>
    </location>
</feature>
<evidence type="ECO:0000313" key="2">
    <source>
        <dbReference type="EMBL" id="OSC27301.1"/>
    </source>
</evidence>
<feature type="transmembrane region" description="Helical" evidence="1">
    <location>
        <begin position="177"/>
        <end position="197"/>
    </location>
</feature>
<protein>
    <submittedName>
        <fullName evidence="2">Uncharacterized protein</fullName>
    </submittedName>
</protein>
<accession>A0A1X2L001</accession>
<proteinExistence type="predicted"/>
<dbReference type="EMBL" id="NCXM01000013">
    <property type="protein sequence ID" value="OSC27301.1"/>
    <property type="molecule type" value="Genomic_DNA"/>
</dbReference>
<dbReference type="SUPFAM" id="SSF103481">
    <property type="entry name" value="Multidrug resistance efflux transporter EmrE"/>
    <property type="match status" value="1"/>
</dbReference>
<keyword evidence="3" id="KW-1185">Reference proteome</keyword>
<dbReference type="NCBIfam" id="NF038012">
    <property type="entry name" value="DMT_1"/>
    <property type="match status" value="1"/>
</dbReference>
<dbReference type="PANTHER" id="PTHR40761">
    <property type="entry name" value="CONSERVED INTEGRAL MEMBRANE ALANINE VALINE AND LEUCINE RICH PROTEIN-RELATED"/>
    <property type="match status" value="1"/>
</dbReference>
<organism evidence="2 3">
    <name type="scientific">Mycolicibacterium vulneris</name>
    <dbReference type="NCBI Taxonomy" id="547163"/>
    <lineage>
        <taxon>Bacteria</taxon>
        <taxon>Bacillati</taxon>
        <taxon>Actinomycetota</taxon>
        <taxon>Actinomycetes</taxon>
        <taxon>Mycobacteriales</taxon>
        <taxon>Mycobacteriaceae</taxon>
        <taxon>Mycolicibacterium</taxon>
    </lineage>
</organism>
<feature type="transmembrane region" description="Helical" evidence="1">
    <location>
        <begin position="123"/>
        <end position="145"/>
    </location>
</feature>
<dbReference type="PANTHER" id="PTHR40761:SF1">
    <property type="entry name" value="CONSERVED INTEGRAL MEMBRANE ALANINE VALINE AND LEUCINE RICH PROTEIN-RELATED"/>
    <property type="match status" value="1"/>
</dbReference>
<evidence type="ECO:0000256" key="1">
    <source>
        <dbReference type="SAM" id="Phobius"/>
    </source>
</evidence>
<dbReference type="AlphaFoldDB" id="A0A1X2L001"/>
<feature type="transmembrane region" description="Helical" evidence="1">
    <location>
        <begin position="21"/>
        <end position="39"/>
    </location>
</feature>
<keyword evidence="1" id="KW-1133">Transmembrane helix</keyword>
<evidence type="ECO:0000313" key="3">
    <source>
        <dbReference type="Proteomes" id="UP000242320"/>
    </source>
</evidence>
<sequence length="322" mass="33461">MPSALVGVALRWEVTIAKVDIAALLALIAALMSGVGDVIRQRSAQEITDDQVGHLELLRMSLRDVRWWLGGIAAVGSFTLQAVALSLGSVVLVQALQVTALLFALPVYAWLTKHRLSRREWVWAVLLAGAVAVFVIVGEPAAGYQRASLDSWAVVAMVIGPAMAFCVLGARLWSGPLAAVLLALVSASSWALFAVLTKAVVDVLPDGPGALLRTPELYGWLVVALLGTIFQQSAFRASALTASLPTMTVAEPLVASVLGVTVLGETLGATGPAVFVLVTAVVMVIVATTALARGEAASMTADPPDGQNEVVTLIPSRAVGEA</sequence>
<dbReference type="Proteomes" id="UP000242320">
    <property type="component" value="Unassembled WGS sequence"/>
</dbReference>
<dbReference type="InterPro" id="IPR037185">
    <property type="entry name" value="EmrE-like"/>
</dbReference>
<keyword evidence="1" id="KW-0472">Membrane</keyword>
<dbReference type="OrthoDB" id="4761185at2"/>
<feature type="transmembrane region" description="Helical" evidence="1">
    <location>
        <begin position="217"/>
        <end position="235"/>
    </location>
</feature>
<reference evidence="2 3" key="1">
    <citation type="submission" date="2017-04" db="EMBL/GenBank/DDBJ databases">
        <title>The new phylogeny of genus Mycobacterium.</title>
        <authorList>
            <person name="Tortoli E."/>
            <person name="Trovato A."/>
            <person name="Cirillo D.M."/>
        </authorList>
    </citation>
    <scope>NUCLEOTIDE SEQUENCE [LARGE SCALE GENOMIC DNA]</scope>
    <source>
        <strain evidence="2 3">DSM 45247</strain>
    </source>
</reference>
<keyword evidence="1" id="KW-0812">Transmembrane</keyword>
<feature type="transmembrane region" description="Helical" evidence="1">
    <location>
        <begin position="247"/>
        <end position="267"/>
    </location>
</feature>
<feature type="transmembrane region" description="Helical" evidence="1">
    <location>
        <begin position="67"/>
        <end position="85"/>
    </location>
</feature>
<feature type="transmembrane region" description="Helical" evidence="1">
    <location>
        <begin position="91"/>
        <end position="111"/>
    </location>
</feature>
<comment type="caution">
    <text evidence="2">The sequence shown here is derived from an EMBL/GenBank/DDBJ whole genome shotgun (WGS) entry which is preliminary data.</text>
</comment>
<gene>
    <name evidence="2" type="ORF">B8W69_13995</name>
</gene>
<feature type="transmembrane region" description="Helical" evidence="1">
    <location>
        <begin position="151"/>
        <end position="170"/>
    </location>
</feature>
<name>A0A1X2L001_9MYCO</name>